<gene>
    <name evidence="1" type="ORF">L596_008653</name>
</gene>
<protein>
    <submittedName>
        <fullName evidence="1">Uncharacterized protein</fullName>
    </submittedName>
</protein>
<name>A0A4U5PDE3_STECR</name>
<dbReference type="AlphaFoldDB" id="A0A4U5PDE3"/>
<reference evidence="1 2" key="2">
    <citation type="journal article" date="2019" name="G3 (Bethesda)">
        <title>Hybrid Assembly of the Genome of the Entomopathogenic Nematode Steinernema carpocapsae Identifies the X-Chromosome.</title>
        <authorList>
            <person name="Serra L."/>
            <person name="Macchietto M."/>
            <person name="Macias-Munoz A."/>
            <person name="McGill C.J."/>
            <person name="Rodriguez I.M."/>
            <person name="Rodriguez B."/>
            <person name="Murad R."/>
            <person name="Mortazavi A."/>
        </authorList>
    </citation>
    <scope>NUCLEOTIDE SEQUENCE [LARGE SCALE GENOMIC DNA]</scope>
    <source>
        <strain evidence="1 2">ALL</strain>
    </source>
</reference>
<organism evidence="1 2">
    <name type="scientific">Steinernema carpocapsae</name>
    <name type="common">Entomopathogenic nematode</name>
    <dbReference type="NCBI Taxonomy" id="34508"/>
    <lineage>
        <taxon>Eukaryota</taxon>
        <taxon>Metazoa</taxon>
        <taxon>Ecdysozoa</taxon>
        <taxon>Nematoda</taxon>
        <taxon>Chromadorea</taxon>
        <taxon>Rhabditida</taxon>
        <taxon>Tylenchina</taxon>
        <taxon>Panagrolaimomorpha</taxon>
        <taxon>Strongyloidoidea</taxon>
        <taxon>Steinernematidae</taxon>
        <taxon>Steinernema</taxon>
    </lineage>
</organism>
<evidence type="ECO:0000313" key="1">
    <source>
        <dbReference type="EMBL" id="TKR94360.1"/>
    </source>
</evidence>
<reference evidence="1 2" key="1">
    <citation type="journal article" date="2015" name="Genome Biol.">
        <title>Comparative genomics of Steinernema reveals deeply conserved gene regulatory networks.</title>
        <authorList>
            <person name="Dillman A.R."/>
            <person name="Macchietto M."/>
            <person name="Porter C.F."/>
            <person name="Rogers A."/>
            <person name="Williams B."/>
            <person name="Antoshechkin I."/>
            <person name="Lee M.M."/>
            <person name="Goodwin Z."/>
            <person name="Lu X."/>
            <person name="Lewis E.E."/>
            <person name="Goodrich-Blair H."/>
            <person name="Stock S.P."/>
            <person name="Adams B.J."/>
            <person name="Sternberg P.W."/>
            <person name="Mortazavi A."/>
        </authorList>
    </citation>
    <scope>NUCLEOTIDE SEQUENCE [LARGE SCALE GENOMIC DNA]</scope>
    <source>
        <strain evidence="1 2">ALL</strain>
    </source>
</reference>
<keyword evidence="2" id="KW-1185">Reference proteome</keyword>
<sequence>MCLVERGNVWEESFCGAASRGIGWSQIHEGTRARELLDLASFVCNNLTKKTEFLEKAWTAERPVTGHLI</sequence>
<evidence type="ECO:0000313" key="2">
    <source>
        <dbReference type="Proteomes" id="UP000298663"/>
    </source>
</evidence>
<dbReference type="Proteomes" id="UP000298663">
    <property type="component" value="Unassembled WGS sequence"/>
</dbReference>
<dbReference type="EMBL" id="AZBU02000002">
    <property type="protein sequence ID" value="TKR94360.1"/>
    <property type="molecule type" value="Genomic_DNA"/>
</dbReference>
<accession>A0A4U5PDE3</accession>
<proteinExistence type="predicted"/>
<comment type="caution">
    <text evidence="1">The sequence shown here is derived from an EMBL/GenBank/DDBJ whole genome shotgun (WGS) entry which is preliminary data.</text>
</comment>